<protein>
    <submittedName>
        <fullName evidence="3">ABC transporter C family member 1-like</fullName>
    </submittedName>
</protein>
<dbReference type="RefSeq" id="XP_022762677.1">
    <property type="nucleotide sequence ID" value="XM_022906942.1"/>
</dbReference>
<accession>A0A6P6ACU6</accession>
<keyword evidence="2" id="KW-1185">Reference proteome</keyword>
<dbReference type="Proteomes" id="UP000515121">
    <property type="component" value="Unplaced"/>
</dbReference>
<gene>
    <name evidence="3" type="primary">LOC111308553</name>
</gene>
<name>A0A6P6ACU6_DURZI</name>
<evidence type="ECO:0000313" key="2">
    <source>
        <dbReference type="Proteomes" id="UP000515121"/>
    </source>
</evidence>
<sequence length="111" mass="12593">MRWQASSRWAAAAQFALAVSLTSSQNDLLRFDIGEDMSNIVQKTEDAVTTQQGVLEGKHDEVIDDMLHQHQVRRDGWWSAFYRIIEGLAAMSRLAQHNRLNNQSSTPKPDP</sequence>
<feature type="chain" id="PRO_5027699811" evidence="1">
    <location>
        <begin position="25"/>
        <end position="111"/>
    </location>
</feature>
<dbReference type="OrthoDB" id="6500128at2759"/>
<reference evidence="3" key="1">
    <citation type="submission" date="2025-08" db="UniProtKB">
        <authorList>
            <consortium name="RefSeq"/>
        </authorList>
    </citation>
    <scope>IDENTIFICATION</scope>
    <source>
        <tissue evidence="3">Fruit stalk</tissue>
    </source>
</reference>
<organism evidence="2 3">
    <name type="scientific">Durio zibethinus</name>
    <name type="common">Durian</name>
    <dbReference type="NCBI Taxonomy" id="66656"/>
    <lineage>
        <taxon>Eukaryota</taxon>
        <taxon>Viridiplantae</taxon>
        <taxon>Streptophyta</taxon>
        <taxon>Embryophyta</taxon>
        <taxon>Tracheophyta</taxon>
        <taxon>Spermatophyta</taxon>
        <taxon>Magnoliopsida</taxon>
        <taxon>eudicotyledons</taxon>
        <taxon>Gunneridae</taxon>
        <taxon>Pentapetalae</taxon>
        <taxon>rosids</taxon>
        <taxon>malvids</taxon>
        <taxon>Malvales</taxon>
        <taxon>Malvaceae</taxon>
        <taxon>Helicteroideae</taxon>
        <taxon>Durio</taxon>
    </lineage>
</organism>
<proteinExistence type="predicted"/>
<feature type="signal peptide" evidence="1">
    <location>
        <begin position="1"/>
        <end position="24"/>
    </location>
</feature>
<dbReference type="KEGG" id="dzi:111308553"/>
<evidence type="ECO:0000313" key="3">
    <source>
        <dbReference type="RefSeq" id="XP_022762677.1"/>
    </source>
</evidence>
<keyword evidence="1" id="KW-0732">Signal</keyword>
<evidence type="ECO:0000256" key="1">
    <source>
        <dbReference type="SAM" id="SignalP"/>
    </source>
</evidence>
<dbReference type="GeneID" id="111308553"/>
<dbReference type="AlphaFoldDB" id="A0A6P6ACU6"/>